<dbReference type="InterPro" id="IPR046346">
    <property type="entry name" value="Aminoacid_DH-like_N_sf"/>
</dbReference>
<keyword evidence="10 11" id="KW-0511">Multifunctional enzyme</keyword>
<evidence type="ECO:0000256" key="3">
    <source>
        <dbReference type="ARBA" id="ARBA00022605"/>
    </source>
</evidence>
<dbReference type="PANTHER" id="PTHR48099:SF5">
    <property type="entry name" value="C-1-TETRAHYDROFOLATE SYNTHASE, CYTOPLASMIC"/>
    <property type="match status" value="1"/>
</dbReference>
<dbReference type="EMBL" id="BAAABX010000023">
    <property type="protein sequence ID" value="GAA0401210.1"/>
    <property type="molecule type" value="Genomic_DNA"/>
</dbReference>
<name>A0ABN0YMS4_9ACTN</name>
<comment type="pathway">
    <text evidence="1 11">One-carbon metabolism; tetrahydrofolate interconversion.</text>
</comment>
<evidence type="ECO:0000313" key="15">
    <source>
        <dbReference type="Proteomes" id="UP001500879"/>
    </source>
</evidence>
<evidence type="ECO:0000313" key="14">
    <source>
        <dbReference type="EMBL" id="GAA0401210.1"/>
    </source>
</evidence>
<organism evidence="14 15">
    <name type="scientific">Streptomyces luteireticuli</name>
    <dbReference type="NCBI Taxonomy" id="173858"/>
    <lineage>
        <taxon>Bacteria</taxon>
        <taxon>Bacillati</taxon>
        <taxon>Actinomycetota</taxon>
        <taxon>Actinomycetes</taxon>
        <taxon>Kitasatosporales</taxon>
        <taxon>Streptomycetaceae</taxon>
        <taxon>Streptomyces</taxon>
    </lineage>
</organism>
<dbReference type="HAMAP" id="MF_01576">
    <property type="entry name" value="THF_DHG_CYH"/>
    <property type="match status" value="1"/>
</dbReference>
<evidence type="ECO:0000256" key="9">
    <source>
        <dbReference type="ARBA" id="ARBA00023167"/>
    </source>
</evidence>
<dbReference type="RefSeq" id="WP_344022774.1">
    <property type="nucleotide sequence ID" value="NZ_BAAABX010000023.1"/>
</dbReference>
<evidence type="ECO:0000256" key="1">
    <source>
        <dbReference type="ARBA" id="ARBA00004777"/>
    </source>
</evidence>
<dbReference type="EC" id="3.5.4.9" evidence="11"/>
<dbReference type="Gene3D" id="3.40.50.720">
    <property type="entry name" value="NAD(P)-binding Rossmann-like Domain"/>
    <property type="match status" value="1"/>
</dbReference>
<dbReference type="CDD" id="cd01080">
    <property type="entry name" value="NAD_bind_m-THF_DH_Cyclohyd"/>
    <property type="match status" value="1"/>
</dbReference>
<dbReference type="SUPFAM" id="SSF53223">
    <property type="entry name" value="Aminoacid dehydrogenase-like, N-terminal domain"/>
    <property type="match status" value="1"/>
</dbReference>
<dbReference type="Pfam" id="PF02882">
    <property type="entry name" value="THF_DHG_CYH_C"/>
    <property type="match status" value="1"/>
</dbReference>
<comment type="function">
    <text evidence="11">Catalyzes the oxidation of 5,10-methylenetetrahydrofolate to 5,10-methenyltetrahydrofolate and then the hydrolysis of 5,10-methenyltetrahydrofolate to 10-formyltetrahydrofolate.</text>
</comment>
<evidence type="ECO:0000256" key="2">
    <source>
        <dbReference type="ARBA" id="ARBA00022563"/>
    </source>
</evidence>
<dbReference type="InterPro" id="IPR036291">
    <property type="entry name" value="NAD(P)-bd_dom_sf"/>
</dbReference>
<feature type="domain" description="Tetrahydrofolate dehydrogenase/cyclohydrolase NAD(P)-binding" evidence="13">
    <location>
        <begin position="139"/>
        <end position="279"/>
    </location>
</feature>
<feature type="domain" description="Tetrahydrofolate dehydrogenase/cyclohydrolase catalytic" evidence="12">
    <location>
        <begin position="6"/>
        <end position="120"/>
    </location>
</feature>
<evidence type="ECO:0000256" key="10">
    <source>
        <dbReference type="ARBA" id="ARBA00023268"/>
    </source>
</evidence>
<keyword evidence="4 11" id="KW-0658">Purine biosynthesis</keyword>
<evidence type="ECO:0000259" key="12">
    <source>
        <dbReference type="Pfam" id="PF00763"/>
    </source>
</evidence>
<keyword evidence="8 11" id="KW-0368">Histidine biosynthesis</keyword>
<dbReference type="Proteomes" id="UP001500879">
    <property type="component" value="Unassembled WGS sequence"/>
</dbReference>
<keyword evidence="6 11" id="KW-0521">NADP</keyword>
<dbReference type="PRINTS" id="PR00085">
    <property type="entry name" value="THFDHDRGNASE"/>
</dbReference>
<dbReference type="InterPro" id="IPR020630">
    <property type="entry name" value="THF_DH/CycHdrlase_cat_dom"/>
</dbReference>
<evidence type="ECO:0000256" key="8">
    <source>
        <dbReference type="ARBA" id="ARBA00023102"/>
    </source>
</evidence>
<keyword evidence="5 11" id="KW-0378">Hydrolase</keyword>
<comment type="caution">
    <text evidence="14">The sequence shown here is derived from an EMBL/GenBank/DDBJ whole genome shotgun (WGS) entry which is preliminary data.</text>
</comment>
<keyword evidence="3 11" id="KW-0028">Amino-acid biosynthesis</keyword>
<keyword evidence="15" id="KW-1185">Reference proteome</keyword>
<dbReference type="Gene3D" id="3.40.50.10860">
    <property type="entry name" value="Leucine Dehydrogenase, chain A, domain 1"/>
    <property type="match status" value="1"/>
</dbReference>
<keyword evidence="9 11" id="KW-0486">Methionine biosynthesis</keyword>
<comment type="similarity">
    <text evidence="11">Belongs to the tetrahydrofolate dehydrogenase/cyclohydrolase family.</text>
</comment>
<evidence type="ECO:0000256" key="7">
    <source>
        <dbReference type="ARBA" id="ARBA00023002"/>
    </source>
</evidence>
<dbReference type="SUPFAM" id="SSF51735">
    <property type="entry name" value="NAD(P)-binding Rossmann-fold domains"/>
    <property type="match status" value="1"/>
</dbReference>
<protein>
    <recommendedName>
        <fullName evidence="11">Bifunctional protein FolD</fullName>
    </recommendedName>
    <domain>
        <recommendedName>
            <fullName evidence="11">Methylenetetrahydrofolate dehydrogenase</fullName>
            <ecNumber evidence="11">1.5.1.5</ecNumber>
        </recommendedName>
    </domain>
    <domain>
        <recommendedName>
            <fullName evidence="11">Methenyltetrahydrofolate cyclohydrolase</fullName>
            <ecNumber evidence="11">3.5.4.9</ecNumber>
        </recommendedName>
    </domain>
</protein>
<accession>A0ABN0YMS4</accession>
<comment type="catalytic activity">
    <reaction evidence="11">
        <text>(6R)-5,10-methenyltetrahydrofolate + H2O = (6R)-10-formyltetrahydrofolate + H(+)</text>
        <dbReference type="Rhea" id="RHEA:23700"/>
        <dbReference type="ChEBI" id="CHEBI:15377"/>
        <dbReference type="ChEBI" id="CHEBI:15378"/>
        <dbReference type="ChEBI" id="CHEBI:57455"/>
        <dbReference type="ChEBI" id="CHEBI:195366"/>
        <dbReference type="EC" id="3.5.4.9"/>
    </reaction>
</comment>
<dbReference type="InterPro" id="IPR000672">
    <property type="entry name" value="THF_DH/CycHdrlase"/>
</dbReference>
<dbReference type="PANTHER" id="PTHR48099">
    <property type="entry name" value="C-1-TETRAHYDROFOLATE SYNTHASE, CYTOPLASMIC-RELATED"/>
    <property type="match status" value="1"/>
</dbReference>
<evidence type="ECO:0000259" key="13">
    <source>
        <dbReference type="Pfam" id="PF02882"/>
    </source>
</evidence>
<dbReference type="InterPro" id="IPR020631">
    <property type="entry name" value="THF_DH/CycHdrlase_NAD-bd_dom"/>
</dbReference>
<gene>
    <name evidence="11 14" type="primary">folD</name>
    <name evidence="14" type="ORF">GCM10010357_22860</name>
</gene>
<reference evidence="14 15" key="1">
    <citation type="journal article" date="2019" name="Int. J. Syst. Evol. Microbiol.">
        <title>The Global Catalogue of Microorganisms (GCM) 10K type strain sequencing project: providing services to taxonomists for standard genome sequencing and annotation.</title>
        <authorList>
            <consortium name="The Broad Institute Genomics Platform"/>
            <consortium name="The Broad Institute Genome Sequencing Center for Infectious Disease"/>
            <person name="Wu L."/>
            <person name="Ma J."/>
        </authorList>
    </citation>
    <scope>NUCLEOTIDE SEQUENCE [LARGE SCALE GENOMIC DNA]</scope>
    <source>
        <strain evidence="14 15">JCM 4788</strain>
    </source>
</reference>
<evidence type="ECO:0000256" key="11">
    <source>
        <dbReference type="HAMAP-Rule" id="MF_01576"/>
    </source>
</evidence>
<keyword evidence="2 11" id="KW-0554">One-carbon metabolism</keyword>
<dbReference type="Pfam" id="PF00763">
    <property type="entry name" value="THF_DHG_CYH"/>
    <property type="match status" value="1"/>
</dbReference>
<feature type="binding site" evidence="11">
    <location>
        <position position="231"/>
    </location>
    <ligand>
        <name>NADP(+)</name>
        <dbReference type="ChEBI" id="CHEBI:58349"/>
    </ligand>
</feature>
<comment type="catalytic activity">
    <reaction evidence="11">
        <text>(6R)-5,10-methylene-5,6,7,8-tetrahydrofolate + NADP(+) = (6R)-5,10-methenyltetrahydrofolate + NADPH</text>
        <dbReference type="Rhea" id="RHEA:22812"/>
        <dbReference type="ChEBI" id="CHEBI:15636"/>
        <dbReference type="ChEBI" id="CHEBI:57455"/>
        <dbReference type="ChEBI" id="CHEBI:57783"/>
        <dbReference type="ChEBI" id="CHEBI:58349"/>
        <dbReference type="EC" id="1.5.1.5"/>
    </reaction>
</comment>
<keyword evidence="7 11" id="KW-0560">Oxidoreductase</keyword>
<evidence type="ECO:0000256" key="4">
    <source>
        <dbReference type="ARBA" id="ARBA00022755"/>
    </source>
</evidence>
<evidence type="ECO:0000256" key="6">
    <source>
        <dbReference type="ARBA" id="ARBA00022857"/>
    </source>
</evidence>
<dbReference type="EC" id="1.5.1.5" evidence="11"/>
<proteinExistence type="inferred from homology"/>
<sequence length="281" mass="28637">MTAKPLSGKELAVAIRADVSARAARLAEAGFPPRLTVVTATEDESSAWYVSSIAKAAAKAGITCDVLDLGPDAGADNIRHTLRELSADPAVHGIIMQTPLPDGVRLDDVAEAIGIEKDVDGANPASLGRLAVGHPSFAPATAEAVIELLDHHAVPLSGSHTAVVGRSAVVGKPLAHLLLNRDATVTVCHSRTRDLPAITERADILVAAVGRAGLITPVHIGKDAVVIDVGTNATDDGLVGDVAPEATEVASALTPVPGGVGPVTTALLLRHTVQAAEQQCT</sequence>
<feature type="binding site" evidence="11">
    <location>
        <begin position="165"/>
        <end position="167"/>
    </location>
    <ligand>
        <name>NADP(+)</name>
        <dbReference type="ChEBI" id="CHEBI:58349"/>
    </ligand>
</feature>
<comment type="caution">
    <text evidence="11">Lacks conserved residue(s) required for the propagation of feature annotation.</text>
</comment>
<evidence type="ECO:0000256" key="5">
    <source>
        <dbReference type="ARBA" id="ARBA00022801"/>
    </source>
</evidence>
<comment type="subunit">
    <text evidence="11">Homodimer.</text>
</comment>